<sequence length="484" mass="51814">MDALLESLEPKTLWSYFLELSKIPRGSKNEQAAAKWVLDQARAMGLEAQQDAIGNVIVRKPATPGREKAPITVLQAHVDMVCEKNEATKHDFTKDPIQVWRDGDLLRAKGTTLGADNGIGVASAMAVMAAKDIPHGPLEFLITIDEETGLTGAGNLQPGLLKGKYFLNLDSEEEGDLTIGCAGGLDTVATRKMKQVPVAAGARPYRLKVLGLKGGHSGVEIHQGRGNALRILGQILFRLVPAFGLQVGEFHGGNKRNAIPREASATVFLDPAKEGALKASLAKEQKIAQDELGAFDPGLHFEFEPAAEAPELAFAPGDTQAVVDYLFSMVHGVVAMSPDIPDLVQTSTNLAMIATRGAEVEICLSHRSSVEASKFVVADRVEALSRLAGFETTRGDGYPGWKPEPKASLVKLVNGVHEKTFGKPMAIKAIHAGLECGLIGEKYPEMEMVSIGPNMWDVHTPDENVSIPSVGAFWKLLVAILAAV</sequence>
<accession>A0ABQ5Q1R1</accession>
<dbReference type="InterPro" id="IPR036264">
    <property type="entry name" value="Bact_exopeptidase_dim_dom"/>
</dbReference>
<dbReference type="Gene3D" id="3.40.630.10">
    <property type="entry name" value="Zn peptidases"/>
    <property type="match status" value="2"/>
</dbReference>
<dbReference type="PANTHER" id="PTHR43501:SF1">
    <property type="entry name" value="CYTOSOL NON-SPECIFIC DIPEPTIDASE"/>
    <property type="match status" value="1"/>
</dbReference>
<name>A0ABQ5Q1R1_9BACT</name>
<protein>
    <submittedName>
        <fullName evidence="3">Aminoacyl-histidine dipeptidase</fullName>
    </submittedName>
</protein>
<dbReference type="NCBIfam" id="TIGR01893">
    <property type="entry name" value="aa-his-dipept"/>
    <property type="match status" value="1"/>
</dbReference>
<evidence type="ECO:0000313" key="4">
    <source>
        <dbReference type="Proteomes" id="UP001165089"/>
    </source>
</evidence>
<dbReference type="CDD" id="cd03890">
    <property type="entry name" value="M20_pepD"/>
    <property type="match status" value="1"/>
</dbReference>
<feature type="domain" description="Peptidase M20 dimerisation" evidence="2">
    <location>
        <begin position="211"/>
        <end position="292"/>
    </location>
</feature>
<dbReference type="PANTHER" id="PTHR43501">
    <property type="entry name" value="CYTOSOL NON-SPECIFIC DIPEPTIDASE"/>
    <property type="match status" value="1"/>
</dbReference>
<gene>
    <name evidence="3" type="ORF">GETHPA_00210</name>
</gene>
<dbReference type="Pfam" id="PF01546">
    <property type="entry name" value="Peptidase_M20"/>
    <property type="match status" value="1"/>
</dbReference>
<keyword evidence="1" id="KW-0378">Hydrolase</keyword>
<dbReference type="PIRSF" id="PIRSF016599">
    <property type="entry name" value="Xaa-His_dipept"/>
    <property type="match status" value="1"/>
</dbReference>
<dbReference type="PRINTS" id="PR00934">
    <property type="entry name" value="XHISDIPTASE"/>
</dbReference>
<dbReference type="Pfam" id="PF07687">
    <property type="entry name" value="M20_dimer"/>
    <property type="match status" value="1"/>
</dbReference>
<organism evidence="3 4">
    <name type="scientific">Geothrix rubra</name>
    <dbReference type="NCBI Taxonomy" id="2927977"/>
    <lineage>
        <taxon>Bacteria</taxon>
        <taxon>Pseudomonadati</taxon>
        <taxon>Acidobacteriota</taxon>
        <taxon>Holophagae</taxon>
        <taxon>Holophagales</taxon>
        <taxon>Holophagaceae</taxon>
        <taxon>Geothrix</taxon>
    </lineage>
</organism>
<evidence type="ECO:0000313" key="3">
    <source>
        <dbReference type="EMBL" id="GLH68488.1"/>
    </source>
</evidence>
<proteinExistence type="predicted"/>
<dbReference type="SUPFAM" id="SSF53187">
    <property type="entry name" value="Zn-dependent exopeptidases"/>
    <property type="match status" value="1"/>
</dbReference>
<evidence type="ECO:0000259" key="2">
    <source>
        <dbReference type="Pfam" id="PF07687"/>
    </source>
</evidence>
<comment type="caution">
    <text evidence="3">The sequence shown here is derived from an EMBL/GenBank/DDBJ whole genome shotgun (WGS) entry which is preliminary data.</text>
</comment>
<reference evidence="3 4" key="1">
    <citation type="journal article" date="2023" name="Antonie Van Leeuwenhoek">
        <title>Mesoterricola silvestris gen. nov., sp. nov., Mesoterricola sediminis sp. nov., Geothrix oryzae sp. nov., Geothrix edaphica sp. nov., Geothrix rubra sp. nov., and Geothrix limicola sp. nov., six novel members of Acidobacteriota isolated from soils.</title>
        <authorList>
            <person name="Itoh H."/>
            <person name="Sugisawa Y."/>
            <person name="Mise K."/>
            <person name="Xu Z."/>
            <person name="Kuniyasu M."/>
            <person name="Ushijima N."/>
            <person name="Kawano K."/>
            <person name="Kobayashi E."/>
            <person name="Shiratori Y."/>
            <person name="Masuda Y."/>
            <person name="Senoo K."/>
        </authorList>
    </citation>
    <scope>NUCLEOTIDE SEQUENCE [LARGE SCALE GENOMIC DNA]</scope>
    <source>
        <strain evidence="3 4">Red803</strain>
    </source>
</reference>
<dbReference type="InterPro" id="IPR011650">
    <property type="entry name" value="Peptidase_M20_dimer"/>
</dbReference>
<dbReference type="InterPro" id="IPR002933">
    <property type="entry name" value="Peptidase_M20"/>
</dbReference>
<dbReference type="InterPro" id="IPR001160">
    <property type="entry name" value="Peptidase_M20C"/>
</dbReference>
<dbReference type="SUPFAM" id="SSF55031">
    <property type="entry name" value="Bacterial exopeptidase dimerisation domain"/>
    <property type="match status" value="1"/>
</dbReference>
<dbReference type="RefSeq" id="WP_285721951.1">
    <property type="nucleotide sequence ID" value="NZ_BSDD01000001.1"/>
</dbReference>
<keyword evidence="4" id="KW-1185">Reference proteome</keyword>
<evidence type="ECO:0000256" key="1">
    <source>
        <dbReference type="ARBA" id="ARBA00022801"/>
    </source>
</evidence>
<dbReference type="Proteomes" id="UP001165089">
    <property type="component" value="Unassembled WGS sequence"/>
</dbReference>
<dbReference type="EMBL" id="BSDD01000001">
    <property type="protein sequence ID" value="GLH68488.1"/>
    <property type="molecule type" value="Genomic_DNA"/>
</dbReference>